<feature type="domain" description="Alcohol dehydrogenase-like C-terminal" evidence="1">
    <location>
        <begin position="197"/>
        <end position="324"/>
    </location>
</feature>
<dbReference type="PANTHER" id="PTHR43677">
    <property type="entry name" value="SHORT-CHAIN DEHYDROGENASE/REDUCTASE"/>
    <property type="match status" value="1"/>
</dbReference>
<evidence type="ECO:0000259" key="1">
    <source>
        <dbReference type="Pfam" id="PF00107"/>
    </source>
</evidence>
<dbReference type="CDD" id="cd05188">
    <property type="entry name" value="MDR"/>
    <property type="match status" value="1"/>
</dbReference>
<dbReference type="InterPro" id="IPR051397">
    <property type="entry name" value="Zn-ADH-like_protein"/>
</dbReference>
<gene>
    <name evidence="3" type="ORF">QQX98_006969</name>
</gene>
<dbReference type="Proteomes" id="UP001498476">
    <property type="component" value="Unassembled WGS sequence"/>
</dbReference>
<evidence type="ECO:0000259" key="2">
    <source>
        <dbReference type="Pfam" id="PF08240"/>
    </source>
</evidence>
<comment type="caution">
    <text evidence="3">The sequence shown here is derived from an EMBL/GenBank/DDBJ whole genome shotgun (WGS) entry which is preliminary data.</text>
</comment>
<evidence type="ECO:0000313" key="3">
    <source>
        <dbReference type="EMBL" id="KAK7414183.1"/>
    </source>
</evidence>
<dbReference type="Gene3D" id="3.90.180.10">
    <property type="entry name" value="Medium-chain alcohol dehydrogenases, catalytic domain"/>
    <property type="match status" value="1"/>
</dbReference>
<evidence type="ECO:0000313" key="4">
    <source>
        <dbReference type="Proteomes" id="UP001498476"/>
    </source>
</evidence>
<keyword evidence="4" id="KW-1185">Reference proteome</keyword>
<name>A0ABR1GZS1_9HYPO</name>
<dbReference type="EMBL" id="JAZAVJ010000109">
    <property type="protein sequence ID" value="KAK7414183.1"/>
    <property type="molecule type" value="Genomic_DNA"/>
</dbReference>
<organism evidence="3 4">
    <name type="scientific">Neonectria punicea</name>
    <dbReference type="NCBI Taxonomy" id="979145"/>
    <lineage>
        <taxon>Eukaryota</taxon>
        <taxon>Fungi</taxon>
        <taxon>Dikarya</taxon>
        <taxon>Ascomycota</taxon>
        <taxon>Pezizomycotina</taxon>
        <taxon>Sordariomycetes</taxon>
        <taxon>Hypocreomycetidae</taxon>
        <taxon>Hypocreales</taxon>
        <taxon>Nectriaceae</taxon>
        <taxon>Neonectria</taxon>
    </lineage>
</organism>
<dbReference type="Pfam" id="PF08240">
    <property type="entry name" value="ADH_N"/>
    <property type="match status" value="1"/>
</dbReference>
<dbReference type="InterPro" id="IPR036291">
    <property type="entry name" value="NAD(P)-bd_dom_sf"/>
</dbReference>
<feature type="domain" description="Alcohol dehydrogenase-like N-terminal" evidence="2">
    <location>
        <begin position="34"/>
        <end position="101"/>
    </location>
</feature>
<sequence length="365" mass="38801">MSSPLPEMHKVLHFTGVDQPLTVETRPTPRAELGSLIIRVLAAAVQPYSGAIYKGTGPLPPDMLSQNFVPGGNAVGRVVETGSDSTTLTQGQLVLFDATVRGRDNPNAIYLSGTMAGFDDASRKLSAHRADSKLGQFAKVPLENCLAIGEPIIRELGYEIHDLAHLFPMLVGFGGLSDIGLQPGETVVVAPATGKHGGAAVHVALAMGARVIAMGRNRDTLERLVRLDFKRVMAVCMTDDMEADRQSLISASKGRPIHAYLDISPSKAAGSTHLNSCIKAVSQGGRVSLMGGIGDDAVIPYGAITYQALTLRGTWNCTPEQARRPLAMVHAGILWAGKFRLGEWREAFDIAAKHNVSGKGVIIIP</sequence>
<proteinExistence type="predicted"/>
<dbReference type="PANTHER" id="PTHR43677:SF4">
    <property type="entry name" value="QUINONE OXIDOREDUCTASE-LIKE PROTEIN 2"/>
    <property type="match status" value="1"/>
</dbReference>
<reference evidence="3 4" key="1">
    <citation type="journal article" date="2025" name="Microbiol. Resour. Announc.">
        <title>Draft genome sequences for Neonectria magnoliae and Neonectria punicea, canker pathogens of Liriodendron tulipifera and Acer saccharum in West Virginia.</title>
        <authorList>
            <person name="Petronek H.M."/>
            <person name="Kasson M.T."/>
            <person name="Metheny A.M."/>
            <person name="Stauder C.M."/>
            <person name="Lovett B."/>
            <person name="Lynch S.C."/>
            <person name="Garnas J.R."/>
            <person name="Kasson L.R."/>
            <person name="Stajich J.E."/>
        </authorList>
    </citation>
    <scope>NUCLEOTIDE SEQUENCE [LARGE SCALE GENOMIC DNA]</scope>
    <source>
        <strain evidence="3 4">NRRL 64653</strain>
    </source>
</reference>
<dbReference type="SUPFAM" id="SSF50129">
    <property type="entry name" value="GroES-like"/>
    <property type="match status" value="1"/>
</dbReference>
<dbReference type="Gene3D" id="3.40.50.720">
    <property type="entry name" value="NAD(P)-binding Rossmann-like Domain"/>
    <property type="match status" value="1"/>
</dbReference>
<evidence type="ECO:0008006" key="5">
    <source>
        <dbReference type="Google" id="ProtNLM"/>
    </source>
</evidence>
<dbReference type="SUPFAM" id="SSF51735">
    <property type="entry name" value="NAD(P)-binding Rossmann-fold domains"/>
    <property type="match status" value="1"/>
</dbReference>
<dbReference type="InterPro" id="IPR013149">
    <property type="entry name" value="ADH-like_C"/>
</dbReference>
<protein>
    <recommendedName>
        <fullName evidence="5">Alcohol dehydrogenase-like C-terminal domain-containing protein</fullName>
    </recommendedName>
</protein>
<accession>A0ABR1GZS1</accession>
<dbReference type="InterPro" id="IPR011032">
    <property type="entry name" value="GroES-like_sf"/>
</dbReference>
<dbReference type="Pfam" id="PF00107">
    <property type="entry name" value="ADH_zinc_N"/>
    <property type="match status" value="1"/>
</dbReference>
<dbReference type="InterPro" id="IPR013154">
    <property type="entry name" value="ADH-like_N"/>
</dbReference>